<organism evidence="2 3">
    <name type="scientific">Prunus yedoensis var. nudiflora</name>
    <dbReference type="NCBI Taxonomy" id="2094558"/>
    <lineage>
        <taxon>Eukaryota</taxon>
        <taxon>Viridiplantae</taxon>
        <taxon>Streptophyta</taxon>
        <taxon>Embryophyta</taxon>
        <taxon>Tracheophyta</taxon>
        <taxon>Spermatophyta</taxon>
        <taxon>Magnoliopsida</taxon>
        <taxon>eudicotyledons</taxon>
        <taxon>Gunneridae</taxon>
        <taxon>Pentapetalae</taxon>
        <taxon>rosids</taxon>
        <taxon>fabids</taxon>
        <taxon>Rosales</taxon>
        <taxon>Rosaceae</taxon>
        <taxon>Amygdaloideae</taxon>
        <taxon>Amygdaleae</taxon>
        <taxon>Prunus</taxon>
    </lineage>
</organism>
<evidence type="ECO:0000313" key="3">
    <source>
        <dbReference type="Proteomes" id="UP000250321"/>
    </source>
</evidence>
<dbReference type="PANTHER" id="PTHR47926:SF540">
    <property type="entry name" value="PENTATRICOPEPTIDE REPEAT-CONTAINING PROTEIN"/>
    <property type="match status" value="1"/>
</dbReference>
<protein>
    <submittedName>
        <fullName evidence="2">Pentatricopeptide repeat-containing protein</fullName>
    </submittedName>
</protein>
<dbReference type="GO" id="GO:0009451">
    <property type="term" value="P:RNA modification"/>
    <property type="evidence" value="ECO:0007669"/>
    <property type="project" value="InterPro"/>
</dbReference>
<dbReference type="EMBL" id="PJQY01000201">
    <property type="protein sequence ID" value="PQQ16255.1"/>
    <property type="molecule type" value="Genomic_DNA"/>
</dbReference>
<name>A0A314Z853_PRUYE</name>
<sequence length="127" mass="14600">MSVEPGPSVWGSLVTASVLHENRDMQDLAYRFLIQLEPKNPSNYISLLDFYASSRRWDVVAEMRRMMKERGLKKAPGCSWISINSKTHCFYVADKAHPCSNSIYHMLDYLILVMKGACYSDDFEHST</sequence>
<dbReference type="GO" id="GO:0003723">
    <property type="term" value="F:RNA binding"/>
    <property type="evidence" value="ECO:0007669"/>
    <property type="project" value="InterPro"/>
</dbReference>
<reference evidence="2 3" key="1">
    <citation type="submission" date="2018-02" db="EMBL/GenBank/DDBJ databases">
        <title>Draft genome of wild Prunus yedoensis var. nudiflora.</title>
        <authorList>
            <person name="Baek S."/>
            <person name="Kim J.-H."/>
            <person name="Choi K."/>
            <person name="Kim G.-B."/>
            <person name="Cho A."/>
            <person name="Jang H."/>
            <person name="Shin C.-H."/>
            <person name="Yu H.-J."/>
            <person name="Mun J.-H."/>
        </authorList>
    </citation>
    <scope>NUCLEOTIDE SEQUENCE [LARGE SCALE GENOMIC DNA]</scope>
    <source>
        <strain evidence="3">cv. Jeju island</strain>
        <tissue evidence="2">Leaf</tissue>
    </source>
</reference>
<dbReference type="PROSITE" id="PS51375">
    <property type="entry name" value="PPR"/>
    <property type="match status" value="1"/>
</dbReference>
<dbReference type="InterPro" id="IPR046848">
    <property type="entry name" value="E_motif"/>
</dbReference>
<dbReference type="InterPro" id="IPR002885">
    <property type="entry name" value="PPR_rpt"/>
</dbReference>
<evidence type="ECO:0000313" key="2">
    <source>
        <dbReference type="EMBL" id="PQQ16255.1"/>
    </source>
</evidence>
<feature type="repeat" description="PPR" evidence="1">
    <location>
        <begin position="40"/>
        <end position="74"/>
    </location>
</feature>
<comment type="caution">
    <text evidence="2">The sequence shown here is derived from an EMBL/GenBank/DDBJ whole genome shotgun (WGS) entry which is preliminary data.</text>
</comment>
<gene>
    <name evidence="2" type="ORF">Pyn_00831</name>
</gene>
<dbReference type="Pfam" id="PF20431">
    <property type="entry name" value="E_motif"/>
    <property type="match status" value="1"/>
</dbReference>
<dbReference type="PANTHER" id="PTHR47926">
    <property type="entry name" value="PENTATRICOPEPTIDE REPEAT-CONTAINING PROTEIN"/>
    <property type="match status" value="1"/>
</dbReference>
<dbReference type="STRING" id="2094558.A0A314Z853"/>
<dbReference type="Proteomes" id="UP000250321">
    <property type="component" value="Unassembled WGS sequence"/>
</dbReference>
<accession>A0A314Z853</accession>
<dbReference type="InterPro" id="IPR046960">
    <property type="entry name" value="PPR_At4g14850-like_plant"/>
</dbReference>
<dbReference type="AlphaFoldDB" id="A0A314Z853"/>
<keyword evidence="3" id="KW-1185">Reference proteome</keyword>
<evidence type="ECO:0000256" key="1">
    <source>
        <dbReference type="PROSITE-ProRule" id="PRU00708"/>
    </source>
</evidence>
<proteinExistence type="predicted"/>
<dbReference type="OrthoDB" id="185373at2759"/>